<accession>A0A317DWE1</accession>
<keyword evidence="1" id="KW-0732">Signal</keyword>
<keyword evidence="3" id="KW-1185">Reference proteome</keyword>
<organism evidence="2 3">
    <name type="scientific">Zavarzinia compransoris</name>
    <dbReference type="NCBI Taxonomy" id="1264899"/>
    <lineage>
        <taxon>Bacteria</taxon>
        <taxon>Pseudomonadati</taxon>
        <taxon>Pseudomonadota</taxon>
        <taxon>Alphaproteobacteria</taxon>
        <taxon>Rhodospirillales</taxon>
        <taxon>Zavarziniaceae</taxon>
        <taxon>Zavarzinia</taxon>
    </lineage>
</organism>
<sequence>MRAAITAFIVFPLLAAGAAAQGVGASLPQPVAAYVRNAVKECRDNGGQPVQDPRFVRSADFNGDGKPDYLVDDNLFECKGASLYNCGSHGCGIDVFLSVGNGYRGNTLNEVCYGSEIVTGGRLPVIELECRVDPPPSVGAVRVVWSGKKFVRQR</sequence>
<protein>
    <recommendedName>
        <fullName evidence="4">Cyanovirin-N domain-containing protein</fullName>
    </recommendedName>
</protein>
<dbReference type="RefSeq" id="WP_109922695.1">
    <property type="nucleotide sequence ID" value="NZ_QGLF01000005.1"/>
</dbReference>
<evidence type="ECO:0008006" key="4">
    <source>
        <dbReference type="Google" id="ProtNLM"/>
    </source>
</evidence>
<proteinExistence type="predicted"/>
<name>A0A317DWE1_9PROT</name>
<reference evidence="3" key="1">
    <citation type="submission" date="2018-05" db="EMBL/GenBank/DDBJ databases">
        <title>Zavarzinia sp. HR-AS.</title>
        <authorList>
            <person name="Lee Y."/>
            <person name="Jeon C.O."/>
        </authorList>
    </citation>
    <scope>NUCLEOTIDE SEQUENCE [LARGE SCALE GENOMIC DNA]</scope>
    <source>
        <strain evidence="3">DSM 1231</strain>
    </source>
</reference>
<dbReference type="AlphaFoldDB" id="A0A317DWE1"/>
<dbReference type="OrthoDB" id="7444491at2"/>
<dbReference type="EMBL" id="QGLF01000005">
    <property type="protein sequence ID" value="PWR19009.1"/>
    <property type="molecule type" value="Genomic_DNA"/>
</dbReference>
<evidence type="ECO:0000313" key="2">
    <source>
        <dbReference type="EMBL" id="PWR19009.1"/>
    </source>
</evidence>
<evidence type="ECO:0000313" key="3">
    <source>
        <dbReference type="Proteomes" id="UP000246077"/>
    </source>
</evidence>
<feature type="chain" id="PRO_5016359636" description="Cyanovirin-N domain-containing protein" evidence="1">
    <location>
        <begin position="19"/>
        <end position="154"/>
    </location>
</feature>
<feature type="signal peptide" evidence="1">
    <location>
        <begin position="1"/>
        <end position="18"/>
    </location>
</feature>
<evidence type="ECO:0000256" key="1">
    <source>
        <dbReference type="SAM" id="SignalP"/>
    </source>
</evidence>
<gene>
    <name evidence="2" type="ORF">DKG75_18755</name>
</gene>
<dbReference type="Proteomes" id="UP000246077">
    <property type="component" value="Unassembled WGS sequence"/>
</dbReference>
<comment type="caution">
    <text evidence="2">The sequence shown here is derived from an EMBL/GenBank/DDBJ whole genome shotgun (WGS) entry which is preliminary data.</text>
</comment>